<keyword evidence="2" id="KW-0067">ATP-binding</keyword>
<dbReference type="RefSeq" id="WP_067632763.1">
    <property type="nucleotide sequence ID" value="NZ_CP013213.1"/>
</dbReference>
<keyword evidence="1" id="KW-0547">Nucleotide-binding</keyword>
<dbReference type="GO" id="GO:0043138">
    <property type="term" value="F:3'-5' DNA helicase activity"/>
    <property type="evidence" value="ECO:0007669"/>
    <property type="project" value="TreeGrafter"/>
</dbReference>
<proteinExistence type="predicted"/>
<dbReference type="PANTHER" id="PTHR47957:SF3">
    <property type="entry name" value="ATP-DEPENDENT HELICASE HRQ1"/>
    <property type="match status" value="1"/>
</dbReference>
<evidence type="ECO:0000256" key="2">
    <source>
        <dbReference type="ARBA" id="ARBA00022840"/>
    </source>
</evidence>
<dbReference type="KEGG" id="erl:AOC36_06915"/>
<dbReference type="OrthoDB" id="143059at2"/>
<feature type="domain" description="Helicase C-terminal" evidence="4">
    <location>
        <begin position="898"/>
        <end position="1081"/>
    </location>
</feature>
<dbReference type="GO" id="GO:0005524">
    <property type="term" value="F:ATP binding"/>
    <property type="evidence" value="ECO:0007669"/>
    <property type="project" value="UniProtKB-KW"/>
</dbReference>
<dbReference type="Pfam" id="PF09369">
    <property type="entry name" value="MZB"/>
    <property type="match status" value="1"/>
</dbReference>
<dbReference type="InterPro" id="IPR011545">
    <property type="entry name" value="DEAD/DEAH_box_helicase_dom"/>
</dbReference>
<evidence type="ECO:0000256" key="1">
    <source>
        <dbReference type="ARBA" id="ARBA00022741"/>
    </source>
</evidence>
<dbReference type="GO" id="GO:0006289">
    <property type="term" value="P:nucleotide-excision repair"/>
    <property type="evidence" value="ECO:0007669"/>
    <property type="project" value="TreeGrafter"/>
</dbReference>
<dbReference type="Pfam" id="PF00270">
    <property type="entry name" value="DEAD"/>
    <property type="match status" value="1"/>
</dbReference>
<evidence type="ECO:0000313" key="6">
    <source>
        <dbReference type="Proteomes" id="UP000063781"/>
    </source>
</evidence>
<dbReference type="SUPFAM" id="SSF52540">
    <property type="entry name" value="P-loop containing nucleoside triphosphate hydrolases"/>
    <property type="match status" value="2"/>
</dbReference>
<protein>
    <recommendedName>
        <fullName evidence="7">DEAD/DEAH box helicase</fullName>
    </recommendedName>
</protein>
<organism evidence="5 6">
    <name type="scientific">Erysipelothrix larvae</name>
    <dbReference type="NCBI Taxonomy" id="1514105"/>
    <lineage>
        <taxon>Bacteria</taxon>
        <taxon>Bacillati</taxon>
        <taxon>Bacillota</taxon>
        <taxon>Erysipelotrichia</taxon>
        <taxon>Erysipelotrichales</taxon>
        <taxon>Erysipelotrichaceae</taxon>
        <taxon>Erysipelothrix</taxon>
    </lineage>
</organism>
<dbReference type="Pfam" id="PF00271">
    <property type="entry name" value="Helicase_C"/>
    <property type="match status" value="1"/>
</dbReference>
<dbReference type="PROSITE" id="PS51194">
    <property type="entry name" value="HELICASE_CTER"/>
    <property type="match status" value="1"/>
</dbReference>
<sequence>MKALNPIEKSLYIDHKYKEYLKSSFKFGNSSLQELFNRQLEKEELFKGPFVSLDLPFERGKTINQLIAEGKLCKSFGQLNNIEIDRPLYKHQEEALNIISSGNSAVVTTGTGSGKTECFLYPILNEILSDYENGNREIGIRSIFLYPMNALVNDQIDRIRKILSSCPNITYGFFTGDTPEETTDQDRKKLAKEIGVEIPVNELISRTEIRENPPHLLFTNYSMLEYLLIRPNDYAIFDPNRLANWKFVVLDEAHSYNGSLGIEISLLMRRLTAYSEKKPRFILTSATLGTQGKSEGDIVNFAKNLTSCSFNTSDIVFSKRIKFDSHASLYKVKGSDYLELKQRLASDIPLVDICEKYKETHASKNEEILYDLLSNDENTHTIYNCLKDKSKNYASLKFELRELEEAELLALIDLINGASKNGVNLFDLKYHSFVRPLSGAFITFGSDQKLSLTKTNAIDNKKTFEIGNCRYCDSTYIVGKIQQNRLDGLDYLYQNQEVDVYENYGDNERAKVDYFMLEEMVNEDIDSTIDETILEEYTLCNKCGSIHRTGNLNAKKCDCDSLCKFSVYKIRNDDKKEASSFNNISQCLYCGHKGTSGVVKLLNVGKDEGTAIISQILYETLDGDDAKHEKRRKFSLRISTEPIKQIPVVKPKVKQYLAFSDSRQQASFFAAFVDSNHTRMLRKRLIWNILEETNYKEMSVNQLVSKLEDKIESQRLFDNDLSSEKNAWVSLLIDLLKVDGAHDGEGLGLYYFELDTSSIFDEIDDDIIKDELGQYNINTKNELNTLIQVVATVFKTTPAIKYVQSTLSQEEKEKYLEYRRFNNFVMLKAQKNKLNIRSLLPIVGEENKIVRYVKKACNCNTEGAVKILDMVFNVLSVSDSIDSQDALFIKHNKEDAYQIDASKFKIKNYVESPFYRCNKCSKLTPFNLNNACPSDKCKGKLYKIDPDDALSENYYRKEYKSKKIERMVIQEHTAQLDRKVSKEFQKRFVDKKINILSCSTTFEMGIDIGDLETVFMRNVPPTPANYVQRAGRAGRRSDSSAYILTYCSSSSHDYTYFAAPEKMISGVINPPYFKVDNEKIISRHLLASCLGFFFRQHPDYFISTDSFIFNNGSEVFIDYLKSEPSDLRRYIDEKVVPETRYRNFHKFKWLAEIDYNDEKLTHFIDSIKEMAVEFKDAENASKAENDYEQADYFKGQEEKLHNQSVIEMLSKYCVIPKYGFPVDLVDLQILENDEKRKNDIDLTRDLKIAISEYAPDSEVLVMKNKYVSKYITLPKTTEMFKNYFETCSQCHKINVYTRKTESIKCKYCGGEIRTGTHEYFIQPTLGFKANKSSDSPHLKPKRSYVGEVSYLGGGIFDKMNEYIGTAITVQTSTNDELLVLNRSGFYMCDKCGYSEKITIGSGLPFISKKHKNFREYDCFNEKLIRLRLGHKFQTDVARLTIPSLHSNETESNHRALSFLYAFLEGMSYALEIERNDLDGVLELNLEQKSYDIIVFDNVPGGAGHVKRLLSKEAVISSLKAALDKVSQQCCDEDTSCYSCLRSYYNQTYHSKLKRKFAIDSINQLLNDAEFNVQLVNNALSKESKRMTNLTFGSDGRNPGEETAEEIWNNIYEDCYDENELSMINLLKENSNIIISRPYYRTTLMCRETGEAYFSNLAWKDEKVLLFLNENEDEYRRASEQTDWSCYCTAEEFDVFEFLSRIGGLTDGNHVSK</sequence>
<dbReference type="GO" id="GO:0036297">
    <property type="term" value="P:interstrand cross-link repair"/>
    <property type="evidence" value="ECO:0007669"/>
    <property type="project" value="TreeGrafter"/>
</dbReference>
<dbReference type="Proteomes" id="UP000063781">
    <property type="component" value="Chromosome"/>
</dbReference>
<dbReference type="GO" id="GO:0003676">
    <property type="term" value="F:nucleic acid binding"/>
    <property type="evidence" value="ECO:0007669"/>
    <property type="project" value="InterPro"/>
</dbReference>
<dbReference type="InterPro" id="IPR018973">
    <property type="entry name" value="MZB"/>
</dbReference>
<dbReference type="CDD" id="cd17923">
    <property type="entry name" value="DEXHc_Hrq1-like"/>
    <property type="match status" value="1"/>
</dbReference>
<dbReference type="PROSITE" id="PS51192">
    <property type="entry name" value="HELICASE_ATP_BIND_1"/>
    <property type="match status" value="1"/>
</dbReference>
<dbReference type="PANTHER" id="PTHR47957">
    <property type="entry name" value="ATP-DEPENDENT HELICASE HRQ1"/>
    <property type="match status" value="1"/>
</dbReference>
<dbReference type="Gene3D" id="3.40.50.300">
    <property type="entry name" value="P-loop containing nucleotide triphosphate hydrolases"/>
    <property type="match status" value="2"/>
</dbReference>
<keyword evidence="6" id="KW-1185">Reference proteome</keyword>
<dbReference type="InterPro" id="IPR001650">
    <property type="entry name" value="Helicase_C-like"/>
</dbReference>
<dbReference type="SMART" id="SM00490">
    <property type="entry name" value="HELICc"/>
    <property type="match status" value="1"/>
</dbReference>
<evidence type="ECO:0000259" key="4">
    <source>
        <dbReference type="PROSITE" id="PS51194"/>
    </source>
</evidence>
<reference evidence="5 6" key="1">
    <citation type="submission" date="2015-10" db="EMBL/GenBank/DDBJ databases">
        <title>Erysipelothrix larvae sp. LV19 isolated from the larval gut of the rhinoceros beetle, Trypoxylus dichotomus.</title>
        <authorList>
            <person name="Lim S."/>
            <person name="Kim B.-C."/>
        </authorList>
    </citation>
    <scope>NUCLEOTIDE SEQUENCE [LARGE SCALE GENOMIC DNA]</scope>
    <source>
        <strain evidence="5 6">LV19</strain>
    </source>
</reference>
<dbReference type="SMART" id="SM00487">
    <property type="entry name" value="DEXDc"/>
    <property type="match status" value="1"/>
</dbReference>
<accession>A0A109UH58</accession>
<feature type="domain" description="Helicase ATP-binding" evidence="3">
    <location>
        <begin position="96"/>
        <end position="306"/>
    </location>
</feature>
<dbReference type="InterPro" id="IPR027417">
    <property type="entry name" value="P-loop_NTPase"/>
</dbReference>
<gene>
    <name evidence="5" type="ORF">AOC36_06915</name>
</gene>
<evidence type="ECO:0000313" key="5">
    <source>
        <dbReference type="EMBL" id="AMC93722.1"/>
    </source>
</evidence>
<dbReference type="EMBL" id="CP013213">
    <property type="protein sequence ID" value="AMC93722.1"/>
    <property type="molecule type" value="Genomic_DNA"/>
</dbReference>
<dbReference type="InterPro" id="IPR014001">
    <property type="entry name" value="Helicase_ATP-bd"/>
</dbReference>
<name>A0A109UH58_9FIRM</name>
<evidence type="ECO:0000259" key="3">
    <source>
        <dbReference type="PROSITE" id="PS51192"/>
    </source>
</evidence>
<evidence type="ECO:0008006" key="7">
    <source>
        <dbReference type="Google" id="ProtNLM"/>
    </source>
</evidence>
<dbReference type="STRING" id="1514105.AOC36_06915"/>